<gene>
    <name evidence="2" type="ORF">VL20_4990</name>
</gene>
<dbReference type="KEGG" id="mpk:VL20_4990"/>
<dbReference type="AlphaFoldDB" id="A0A0K1S742"/>
<keyword evidence="1" id="KW-1133">Transmembrane helix</keyword>
<evidence type="ECO:0000256" key="1">
    <source>
        <dbReference type="SAM" id="Phobius"/>
    </source>
</evidence>
<keyword evidence="1" id="KW-0472">Membrane</keyword>
<keyword evidence="1" id="KW-0812">Transmembrane</keyword>
<reference evidence="2 3" key="1">
    <citation type="journal article" date="2016" name="Stand. Genomic Sci.">
        <title>Complete genome sequence and genomic characterization of Microcystis panniformis FACHB 1757 by third-generation sequencing.</title>
        <authorList>
            <person name="Zhang J.Y."/>
            <person name="Guan R."/>
            <person name="Zhang H.J."/>
            <person name="Li H."/>
            <person name="Xiao P."/>
            <person name="Yu G.L."/>
            <person name="Du L."/>
            <person name="Cao D.M."/>
            <person name="Zhu B.C."/>
            <person name="Li R.H."/>
            <person name="Lu Z.H."/>
        </authorList>
    </citation>
    <scope>NUCLEOTIDE SEQUENCE [LARGE SCALE GENOMIC DNA]</scope>
    <source>
        <strain evidence="2 3">FACHB-1757</strain>
    </source>
</reference>
<feature type="transmembrane region" description="Helical" evidence="1">
    <location>
        <begin position="6"/>
        <end position="24"/>
    </location>
</feature>
<accession>A0A0K1S742</accession>
<protein>
    <submittedName>
        <fullName evidence="2">Uncharacterized protein</fullName>
    </submittedName>
</protein>
<evidence type="ECO:0000313" key="2">
    <source>
        <dbReference type="EMBL" id="AKV69865.1"/>
    </source>
</evidence>
<dbReference type="PATRIC" id="fig|1638788.3.peg.5035"/>
<dbReference type="RefSeq" id="WP_052277621.1">
    <property type="nucleotide sequence ID" value="NZ_CP011339.1"/>
</dbReference>
<dbReference type="Proteomes" id="UP000068167">
    <property type="component" value="Chromosome"/>
</dbReference>
<name>A0A0K1S742_9CHRO</name>
<dbReference type="EMBL" id="CP011339">
    <property type="protein sequence ID" value="AKV69865.1"/>
    <property type="molecule type" value="Genomic_DNA"/>
</dbReference>
<sequence length="105" mass="11109">MKPVYVLLIAITTGVIGAGIGLFLGGKFLGTLGFTGGVTYGVCVATETGKQAGLLTQSETDQLLKQIKARAGSDFNLKPEQIEEFAKINCQDTLEKAKSARSEKN</sequence>
<evidence type="ECO:0000313" key="3">
    <source>
        <dbReference type="Proteomes" id="UP000068167"/>
    </source>
</evidence>
<keyword evidence="3" id="KW-1185">Reference proteome</keyword>
<organism evidence="2 3">
    <name type="scientific">Microcystis panniformis FACHB-1757</name>
    <dbReference type="NCBI Taxonomy" id="1638788"/>
    <lineage>
        <taxon>Bacteria</taxon>
        <taxon>Bacillati</taxon>
        <taxon>Cyanobacteriota</taxon>
        <taxon>Cyanophyceae</taxon>
        <taxon>Oscillatoriophycideae</taxon>
        <taxon>Chroococcales</taxon>
        <taxon>Microcystaceae</taxon>
        <taxon>Microcystis</taxon>
    </lineage>
</organism>
<proteinExistence type="predicted"/>